<dbReference type="InterPro" id="IPR032710">
    <property type="entry name" value="NTF2-like_dom_sf"/>
</dbReference>
<dbReference type="Proteomes" id="UP000279089">
    <property type="component" value="Unassembled WGS sequence"/>
</dbReference>
<evidence type="ECO:0008006" key="4">
    <source>
        <dbReference type="Google" id="ProtNLM"/>
    </source>
</evidence>
<dbReference type="OrthoDB" id="117186at2"/>
<dbReference type="RefSeq" id="WP_120516079.1">
    <property type="nucleotide sequence ID" value="NZ_QXZY01000005.1"/>
</dbReference>
<feature type="signal peptide" evidence="1">
    <location>
        <begin position="1"/>
        <end position="21"/>
    </location>
</feature>
<accession>A0A3N4MNI7</accession>
<gene>
    <name evidence="2" type="ORF">EG028_09950</name>
</gene>
<reference evidence="3" key="1">
    <citation type="submission" date="2018-11" db="EMBL/GenBank/DDBJ databases">
        <title>Chitinophaga lutea sp.nov., isolate from arsenic contaminated soil.</title>
        <authorList>
            <person name="Zong Y."/>
        </authorList>
    </citation>
    <scope>NUCLEOTIDE SEQUENCE [LARGE SCALE GENOMIC DNA]</scope>
    <source>
        <strain evidence="3">YLT18</strain>
    </source>
</reference>
<dbReference type="Gene3D" id="3.10.450.50">
    <property type="match status" value="1"/>
</dbReference>
<proteinExistence type="predicted"/>
<dbReference type="AlphaFoldDB" id="A0A3N4MNI7"/>
<dbReference type="EMBL" id="RMBX01000004">
    <property type="protein sequence ID" value="RPD41620.1"/>
    <property type="molecule type" value="Genomic_DNA"/>
</dbReference>
<evidence type="ECO:0000313" key="3">
    <source>
        <dbReference type="Proteomes" id="UP000279089"/>
    </source>
</evidence>
<keyword evidence="1" id="KW-0732">Signal</keyword>
<keyword evidence="3" id="KW-1185">Reference proteome</keyword>
<sequence length="153" mass="17336">MKYLHLIPFVLLIICSRPAAAQHSEEESVKSAIRQLFEGMKRGDSAMVKAVFYENPVMQTALTTKDGTLKLVTASLEKFLTAVGTPHTDVWDERITFSKVLVDGPLASVWTPYSFYLNDKFSHCGVNSFQLFKSPEGWKIIYLVDTRRKDNCL</sequence>
<name>A0A3N4MNI7_9BACT</name>
<evidence type="ECO:0000313" key="2">
    <source>
        <dbReference type="EMBL" id="RPD41620.1"/>
    </source>
</evidence>
<dbReference type="InterPro" id="IPR039437">
    <property type="entry name" value="FrzH/put_lumazine-bd"/>
</dbReference>
<evidence type="ECO:0000256" key="1">
    <source>
        <dbReference type="SAM" id="SignalP"/>
    </source>
</evidence>
<organism evidence="2 3">
    <name type="scientific">Chitinophaga barathri</name>
    <dbReference type="NCBI Taxonomy" id="1647451"/>
    <lineage>
        <taxon>Bacteria</taxon>
        <taxon>Pseudomonadati</taxon>
        <taxon>Bacteroidota</taxon>
        <taxon>Chitinophagia</taxon>
        <taxon>Chitinophagales</taxon>
        <taxon>Chitinophagaceae</taxon>
        <taxon>Chitinophaga</taxon>
    </lineage>
</organism>
<protein>
    <recommendedName>
        <fullName evidence="4">Nuclear transport factor 2 family protein</fullName>
    </recommendedName>
</protein>
<comment type="caution">
    <text evidence="2">The sequence shown here is derived from an EMBL/GenBank/DDBJ whole genome shotgun (WGS) entry which is preliminary data.</text>
</comment>
<feature type="chain" id="PRO_5018221387" description="Nuclear transport factor 2 family protein" evidence="1">
    <location>
        <begin position="22"/>
        <end position="153"/>
    </location>
</feature>
<dbReference type="SUPFAM" id="SSF54427">
    <property type="entry name" value="NTF2-like"/>
    <property type="match status" value="1"/>
</dbReference>
<dbReference type="Pfam" id="PF12893">
    <property type="entry name" value="Lumazine_bd_2"/>
    <property type="match status" value="1"/>
</dbReference>